<dbReference type="SMART" id="SM00320">
    <property type="entry name" value="WD40"/>
    <property type="match status" value="4"/>
</dbReference>
<keyword evidence="5" id="KW-0677">Repeat</keyword>
<keyword evidence="3" id="KW-0813">Transport</keyword>
<feature type="compositionally biased region" description="Polar residues" evidence="12">
    <location>
        <begin position="479"/>
        <end position="490"/>
    </location>
</feature>
<dbReference type="GO" id="GO:0015031">
    <property type="term" value="P:protein transport"/>
    <property type="evidence" value="ECO:0007669"/>
    <property type="project" value="UniProtKB-KW"/>
</dbReference>
<dbReference type="GO" id="GO:0031080">
    <property type="term" value="C:nuclear pore outer ring"/>
    <property type="evidence" value="ECO:0007669"/>
    <property type="project" value="TreeGrafter"/>
</dbReference>
<dbReference type="PANTHER" id="PTHR11024:SF3">
    <property type="entry name" value="NUCLEOPORIN SEH1"/>
    <property type="match status" value="1"/>
</dbReference>
<feature type="compositionally biased region" description="Basic and acidic residues" evidence="12">
    <location>
        <begin position="365"/>
        <end position="380"/>
    </location>
</feature>
<feature type="region of interest" description="Disordered" evidence="12">
    <location>
        <begin position="468"/>
        <end position="508"/>
    </location>
</feature>
<keyword evidence="8" id="KW-0811">Translocation</keyword>
<dbReference type="InterPro" id="IPR015943">
    <property type="entry name" value="WD40/YVTN_repeat-like_dom_sf"/>
</dbReference>
<dbReference type="Pfam" id="PF00400">
    <property type="entry name" value="WD40"/>
    <property type="match status" value="1"/>
</dbReference>
<dbReference type="InterPro" id="IPR036322">
    <property type="entry name" value="WD40_repeat_dom_sf"/>
</dbReference>
<keyword evidence="4 11" id="KW-0853">WD repeat</keyword>
<feature type="region of interest" description="Disordered" evidence="12">
    <location>
        <begin position="847"/>
        <end position="872"/>
    </location>
</feature>
<keyword evidence="7" id="KW-0653">Protein transport</keyword>
<evidence type="ECO:0000256" key="6">
    <source>
        <dbReference type="ARBA" id="ARBA00022816"/>
    </source>
</evidence>
<keyword evidence="10" id="KW-0539">Nucleus</keyword>
<evidence type="ECO:0000313" key="13">
    <source>
        <dbReference type="EMBL" id="KAK3955409.1"/>
    </source>
</evidence>
<dbReference type="AlphaFoldDB" id="A0AAN6P2Q4"/>
<proteinExistence type="inferred from homology"/>
<dbReference type="EMBL" id="MU859076">
    <property type="protein sequence ID" value="KAK3955409.1"/>
    <property type="molecule type" value="Genomic_DNA"/>
</dbReference>
<dbReference type="PROSITE" id="PS50082">
    <property type="entry name" value="WD_REPEATS_2"/>
    <property type="match status" value="1"/>
</dbReference>
<feature type="repeat" description="WD" evidence="11">
    <location>
        <begin position="25"/>
        <end position="57"/>
    </location>
</feature>
<keyword evidence="6" id="KW-0509">mRNA transport</keyword>
<feature type="region of interest" description="Disordered" evidence="12">
    <location>
        <begin position="906"/>
        <end position="928"/>
    </location>
</feature>
<dbReference type="Gene3D" id="2.130.10.10">
    <property type="entry name" value="YVTN repeat-like/Quinoprotein amine dehydrogenase"/>
    <property type="match status" value="1"/>
</dbReference>
<comment type="similarity">
    <text evidence="2">Belongs to the WD repeat SEC13 family.</text>
</comment>
<dbReference type="Proteomes" id="UP001303222">
    <property type="component" value="Unassembled WGS sequence"/>
</dbReference>
<feature type="region of interest" description="Disordered" evidence="12">
    <location>
        <begin position="732"/>
        <end position="809"/>
    </location>
</feature>
<feature type="region of interest" description="Disordered" evidence="12">
    <location>
        <begin position="356"/>
        <end position="398"/>
    </location>
</feature>
<dbReference type="InterPro" id="IPR037363">
    <property type="entry name" value="Sec13/Seh1_fam"/>
</dbReference>
<name>A0AAN6P2Q4_9PEZI</name>
<feature type="compositionally biased region" description="Basic residues" evidence="12">
    <location>
        <begin position="906"/>
        <end position="915"/>
    </location>
</feature>
<accession>A0AAN6P2Q4</accession>
<evidence type="ECO:0000256" key="5">
    <source>
        <dbReference type="ARBA" id="ARBA00022737"/>
    </source>
</evidence>
<comment type="subcellular location">
    <subcellularLocation>
        <location evidence="1">Nucleus</location>
        <location evidence="1">Nuclear pore complex</location>
    </subcellularLocation>
</comment>
<evidence type="ECO:0000256" key="3">
    <source>
        <dbReference type="ARBA" id="ARBA00022448"/>
    </source>
</evidence>
<dbReference type="PANTHER" id="PTHR11024">
    <property type="entry name" value="NUCLEAR PORE COMPLEX PROTEIN SEC13 / SEH1 FAMILY MEMBER"/>
    <property type="match status" value="1"/>
</dbReference>
<keyword evidence="9" id="KW-0906">Nuclear pore complex</keyword>
<evidence type="ECO:0000313" key="14">
    <source>
        <dbReference type="Proteomes" id="UP001303222"/>
    </source>
</evidence>
<gene>
    <name evidence="13" type="ORF">QBC32DRAFT_229902</name>
</gene>
<dbReference type="InterPro" id="IPR001680">
    <property type="entry name" value="WD40_rpt"/>
</dbReference>
<keyword evidence="14" id="KW-1185">Reference proteome</keyword>
<evidence type="ECO:0000256" key="11">
    <source>
        <dbReference type="PROSITE-ProRule" id="PRU00221"/>
    </source>
</evidence>
<evidence type="ECO:0000256" key="9">
    <source>
        <dbReference type="ARBA" id="ARBA00023132"/>
    </source>
</evidence>
<evidence type="ECO:0000256" key="2">
    <source>
        <dbReference type="ARBA" id="ARBA00010102"/>
    </source>
</evidence>
<evidence type="ECO:0000256" key="10">
    <source>
        <dbReference type="ARBA" id="ARBA00023242"/>
    </source>
</evidence>
<evidence type="ECO:0000256" key="7">
    <source>
        <dbReference type="ARBA" id="ARBA00022927"/>
    </source>
</evidence>
<organism evidence="13 14">
    <name type="scientific">Pseudoneurospora amorphoporcata</name>
    <dbReference type="NCBI Taxonomy" id="241081"/>
    <lineage>
        <taxon>Eukaryota</taxon>
        <taxon>Fungi</taxon>
        <taxon>Dikarya</taxon>
        <taxon>Ascomycota</taxon>
        <taxon>Pezizomycotina</taxon>
        <taxon>Sordariomycetes</taxon>
        <taxon>Sordariomycetidae</taxon>
        <taxon>Sordariales</taxon>
        <taxon>Sordariaceae</taxon>
        <taxon>Pseudoneurospora</taxon>
    </lineage>
</organism>
<comment type="caution">
    <text evidence="13">The sequence shown here is derived from an EMBL/GenBank/DDBJ whole genome shotgun (WGS) entry which is preliminary data.</text>
</comment>
<dbReference type="GO" id="GO:0005198">
    <property type="term" value="F:structural molecule activity"/>
    <property type="evidence" value="ECO:0007669"/>
    <property type="project" value="InterPro"/>
</dbReference>
<dbReference type="GO" id="GO:0034198">
    <property type="term" value="P:cellular response to amino acid starvation"/>
    <property type="evidence" value="ECO:0007669"/>
    <property type="project" value="TreeGrafter"/>
</dbReference>
<evidence type="ECO:0000256" key="1">
    <source>
        <dbReference type="ARBA" id="ARBA00004567"/>
    </source>
</evidence>
<protein>
    <submittedName>
        <fullName evidence="13">Uncharacterized protein</fullName>
    </submittedName>
</protein>
<dbReference type="SUPFAM" id="SSF50978">
    <property type="entry name" value="WD40 repeat-like"/>
    <property type="match status" value="1"/>
</dbReference>
<sequence length="1028" mass="110249">MSKFSQYLGDPPAIDGKSTIDPIVNHGHQDLVQAVAFNSYGDRCATGSVDGKIRVFNRHKDGKWRVCDSWSAHGGEILELQWLPPTIYPNLLASLGIEGRFKLWAENPSAAPGRHFGVNLTHGHGGGHGASTLSSRRDGGGVGGAIGLSSLHSSGDSKPTPAFDYRNPKSPIRSFSLKHNDDTRHTYLALLSADGTLEVLENETPENITEFSRIDQFTVLPTKPSRGEETSFRVRFDPNPEVCYTALRAGVPTDALGLVVAAMDTVKVYRTRDTVSANLGVATAAMEFYLAAEIPTSPRAAGGGGGDPHGGGVGHRGLVRDVAWAPGNIRGYDIVATACQDGYVRVFGLSTPAPQDSTRGWGVGEMRRHQEGGGGRREDGGGGGTAASRALASQQHGQDTYLKSGIRAGLVDQSRMSGAVGDRMRLGGQQQPGQVRHVVTEVARLDSHRTPVWRVGFDDDGQILGSVGDEGNEFENIPLTDTPNTPSNTHKTPKQNEDTPRRPTPARLVTGDGLVPSHDFHQTSEESQASTFLHRMFSFESPSDSPELTLMPNMGGAEIRTSLDAESIFNQFFPVRSTSSSYPSEGGKSPELTVSPPMTFGRRILSSLEVYGFSNSSFLRSSEESAGSKQRDCLSPVAVEGALRDVYREQEAAKNNEVIECGIQPSMAGDDRSIKITERELTKPEVEHIENVEHGKTCSLNGSKSDEMLADISAVNTESIICLAIAALHRGKSNSSTLPRQRPRSSGPSGTGVTPFPSLDMAPRDRAMASSKATLPSEEAPSNLSTQCLPRVSTDPPRPSTESPTTLEKRYLKPKSRAALPFSFGSPTKKRSVEVAPIATPVTDISNVPLLNGGQGGNVRKPSGPYPRQQPKKKSSILRLLRYIFRRPIKAKKWVVRKFRAKRKGVSKRSRANVKARKETRNKSKMSKAGGAAIAPVAAEEVEPVIVPVTVLDESGTAPVAALEVDVAKAELAGVEQIASDVHVAVAEKELTIKAVAEKKMGSDVGSVEEVEDVTVEIHVVDASTCVA</sequence>
<feature type="compositionally biased region" description="Polar residues" evidence="12">
    <location>
        <begin position="733"/>
        <end position="752"/>
    </location>
</feature>
<evidence type="ECO:0000256" key="8">
    <source>
        <dbReference type="ARBA" id="ARBA00023010"/>
    </source>
</evidence>
<evidence type="ECO:0000256" key="12">
    <source>
        <dbReference type="SAM" id="MobiDB-lite"/>
    </source>
</evidence>
<dbReference type="GO" id="GO:0035859">
    <property type="term" value="C:Seh1-associated complex"/>
    <property type="evidence" value="ECO:0007669"/>
    <property type="project" value="TreeGrafter"/>
</dbReference>
<dbReference type="GO" id="GO:1904263">
    <property type="term" value="P:positive regulation of TORC1 signaling"/>
    <property type="evidence" value="ECO:0007669"/>
    <property type="project" value="TreeGrafter"/>
</dbReference>
<dbReference type="GO" id="GO:0051028">
    <property type="term" value="P:mRNA transport"/>
    <property type="evidence" value="ECO:0007669"/>
    <property type="project" value="UniProtKB-KW"/>
</dbReference>
<reference evidence="13" key="1">
    <citation type="journal article" date="2023" name="Mol. Phylogenet. Evol.">
        <title>Genome-scale phylogeny and comparative genomics of the fungal order Sordariales.</title>
        <authorList>
            <person name="Hensen N."/>
            <person name="Bonometti L."/>
            <person name="Westerberg I."/>
            <person name="Brannstrom I.O."/>
            <person name="Guillou S."/>
            <person name="Cros-Aarteil S."/>
            <person name="Calhoun S."/>
            <person name="Haridas S."/>
            <person name="Kuo A."/>
            <person name="Mondo S."/>
            <person name="Pangilinan J."/>
            <person name="Riley R."/>
            <person name="LaButti K."/>
            <person name="Andreopoulos B."/>
            <person name="Lipzen A."/>
            <person name="Chen C."/>
            <person name="Yan M."/>
            <person name="Daum C."/>
            <person name="Ng V."/>
            <person name="Clum A."/>
            <person name="Steindorff A."/>
            <person name="Ohm R.A."/>
            <person name="Martin F."/>
            <person name="Silar P."/>
            <person name="Natvig D.O."/>
            <person name="Lalanne C."/>
            <person name="Gautier V."/>
            <person name="Ament-Velasquez S.L."/>
            <person name="Kruys A."/>
            <person name="Hutchinson M.I."/>
            <person name="Powell A.J."/>
            <person name="Barry K."/>
            <person name="Miller A.N."/>
            <person name="Grigoriev I.V."/>
            <person name="Debuchy R."/>
            <person name="Gladieux P."/>
            <person name="Hiltunen Thoren M."/>
            <person name="Johannesson H."/>
        </authorList>
    </citation>
    <scope>NUCLEOTIDE SEQUENCE</scope>
    <source>
        <strain evidence="13">CBS 626.80</strain>
    </source>
</reference>
<evidence type="ECO:0000256" key="4">
    <source>
        <dbReference type="ARBA" id="ARBA00022574"/>
    </source>
</evidence>
<reference evidence="13" key="2">
    <citation type="submission" date="2023-06" db="EMBL/GenBank/DDBJ databases">
        <authorList>
            <consortium name="Lawrence Berkeley National Laboratory"/>
            <person name="Mondo S.J."/>
            <person name="Hensen N."/>
            <person name="Bonometti L."/>
            <person name="Westerberg I."/>
            <person name="Brannstrom I.O."/>
            <person name="Guillou S."/>
            <person name="Cros-Aarteil S."/>
            <person name="Calhoun S."/>
            <person name="Haridas S."/>
            <person name="Kuo A."/>
            <person name="Pangilinan J."/>
            <person name="Riley R."/>
            <person name="Labutti K."/>
            <person name="Andreopoulos B."/>
            <person name="Lipzen A."/>
            <person name="Chen C."/>
            <person name="Yanf M."/>
            <person name="Daum C."/>
            <person name="Ng V."/>
            <person name="Clum A."/>
            <person name="Steindorff A."/>
            <person name="Ohm R."/>
            <person name="Martin F."/>
            <person name="Silar P."/>
            <person name="Natvig D."/>
            <person name="Lalanne C."/>
            <person name="Gautier V."/>
            <person name="Ament-Velasquez S.L."/>
            <person name="Kruys A."/>
            <person name="Hutchinson M.I."/>
            <person name="Powell A.J."/>
            <person name="Barry K."/>
            <person name="Miller A.N."/>
            <person name="Grigoriev I.V."/>
            <person name="Debuchy R."/>
            <person name="Gladieux P."/>
            <person name="Thoren M.H."/>
            <person name="Johannesson H."/>
        </authorList>
    </citation>
    <scope>NUCLEOTIDE SEQUENCE</scope>
    <source>
        <strain evidence="13">CBS 626.80</strain>
    </source>
</reference>